<dbReference type="EMBL" id="BAABIA010000003">
    <property type="protein sequence ID" value="GAA5139290.1"/>
    <property type="molecule type" value="Genomic_DNA"/>
</dbReference>
<comment type="caution">
    <text evidence="2">The sequence shown here is derived from an EMBL/GenBank/DDBJ whole genome shotgun (WGS) entry which is preliminary data.</text>
</comment>
<evidence type="ECO:0000313" key="3">
    <source>
        <dbReference type="Proteomes" id="UP001499852"/>
    </source>
</evidence>
<feature type="region of interest" description="Disordered" evidence="1">
    <location>
        <begin position="119"/>
        <end position="141"/>
    </location>
</feature>
<evidence type="ECO:0000313" key="2">
    <source>
        <dbReference type="EMBL" id="GAA5139290.1"/>
    </source>
</evidence>
<protein>
    <submittedName>
        <fullName evidence="2">Uncharacterized protein</fullName>
    </submittedName>
</protein>
<organism evidence="2 3">
    <name type="scientific">Prosthecobacter algae</name>
    <dbReference type="NCBI Taxonomy" id="1144682"/>
    <lineage>
        <taxon>Bacteria</taxon>
        <taxon>Pseudomonadati</taxon>
        <taxon>Verrucomicrobiota</taxon>
        <taxon>Verrucomicrobiia</taxon>
        <taxon>Verrucomicrobiales</taxon>
        <taxon>Verrucomicrobiaceae</taxon>
        <taxon>Prosthecobacter</taxon>
    </lineage>
</organism>
<dbReference type="RefSeq" id="WP_345736201.1">
    <property type="nucleotide sequence ID" value="NZ_BAABIA010000003.1"/>
</dbReference>
<accession>A0ABP9P201</accession>
<gene>
    <name evidence="2" type="ORF">GCM10023213_19740</name>
</gene>
<name>A0ABP9P201_9BACT</name>
<proteinExistence type="predicted"/>
<reference evidence="3" key="1">
    <citation type="journal article" date="2019" name="Int. J. Syst. Evol. Microbiol.">
        <title>The Global Catalogue of Microorganisms (GCM) 10K type strain sequencing project: providing services to taxonomists for standard genome sequencing and annotation.</title>
        <authorList>
            <consortium name="The Broad Institute Genomics Platform"/>
            <consortium name="The Broad Institute Genome Sequencing Center for Infectious Disease"/>
            <person name="Wu L."/>
            <person name="Ma J."/>
        </authorList>
    </citation>
    <scope>NUCLEOTIDE SEQUENCE [LARGE SCALE GENOMIC DNA]</scope>
    <source>
        <strain evidence="3">JCM 18053</strain>
    </source>
</reference>
<dbReference type="Proteomes" id="UP001499852">
    <property type="component" value="Unassembled WGS sequence"/>
</dbReference>
<evidence type="ECO:0000256" key="1">
    <source>
        <dbReference type="SAM" id="MobiDB-lite"/>
    </source>
</evidence>
<keyword evidence="3" id="KW-1185">Reference proteome</keyword>
<sequence>MPLDEQLERECARAVEAEVTMREHVRRMEELYPKALVVTMAIRHSMIEMLSFVNAIRNGLGAKRMVGEASQGVAQKSVEDTPLFAALPMSARGSSETLATAQDWKEIWTGDRIAKVPDPKKVEASLHRAGDHTQDREEGEV</sequence>